<gene>
    <name evidence="1" type="ORF">IB75_03500</name>
</gene>
<dbReference type="AlphaFoldDB" id="A0A0E2Z9P1"/>
<proteinExistence type="predicted"/>
<dbReference type="HOGENOM" id="CLU_198988_0_0_6"/>
<comment type="caution">
    <text evidence="1">The sequence shown here is derived from an EMBL/GenBank/DDBJ whole genome shotgun (WGS) entry which is preliminary data.</text>
</comment>
<accession>A0A0E2Z9P1</accession>
<dbReference type="OrthoDB" id="7063756at2"/>
<protein>
    <submittedName>
        <fullName evidence="1">Uncharacterized protein</fullName>
    </submittedName>
</protein>
<reference evidence="1 2" key="1">
    <citation type="submission" date="2014-07" db="EMBL/GenBank/DDBJ databases">
        <title>Comparative analysis of Nitrosococcus oceani genome inventories of strains from Pacific and Atlantic gyres.</title>
        <authorList>
            <person name="Lim C.K."/>
            <person name="Wang L."/>
            <person name="Sayavedra-Soto L.A."/>
            <person name="Klotz M.G."/>
        </authorList>
    </citation>
    <scope>NUCLEOTIDE SEQUENCE [LARGE SCALE GENOMIC DNA]</scope>
    <source>
        <strain evidence="1 2">C-27</strain>
    </source>
</reference>
<evidence type="ECO:0000313" key="1">
    <source>
        <dbReference type="EMBL" id="KFI20440.1"/>
    </source>
</evidence>
<evidence type="ECO:0000313" key="2">
    <source>
        <dbReference type="Proteomes" id="UP000028839"/>
    </source>
</evidence>
<dbReference type="Proteomes" id="UP000028839">
    <property type="component" value="Unassembled WGS sequence"/>
</dbReference>
<dbReference type="EMBL" id="JPGN01000021">
    <property type="protein sequence ID" value="KFI20440.1"/>
    <property type="molecule type" value="Genomic_DNA"/>
</dbReference>
<name>A0A0E2Z9P1_9GAMM</name>
<organism evidence="1 2">
    <name type="scientific">Nitrosococcus oceani C-27</name>
    <dbReference type="NCBI Taxonomy" id="314279"/>
    <lineage>
        <taxon>Bacteria</taxon>
        <taxon>Pseudomonadati</taxon>
        <taxon>Pseudomonadota</taxon>
        <taxon>Gammaproteobacteria</taxon>
        <taxon>Chromatiales</taxon>
        <taxon>Chromatiaceae</taxon>
        <taxon>Nitrosococcus</taxon>
    </lineage>
</organism>
<sequence length="76" mass="8221">MKTVKERPRLQKIFLAVFAIFAAAGHLLRSMLGMLAESAETKSDDAVSSAVRGGALNYKTGKLDDGTDATGWYEKD</sequence>